<sequence>MNQEKLVEELVREVLKKMQMNESPAVPKMVVGGGEEDLNPETDYPLATKRPELVKTPTGKKLKDITLENVLNGKITAADVRITPETLKMQAKMAEKIGRYQFANNLRRAAELTMIPDGRILEIYNALRPYRSTKEDLLEIADGLEKDYNAAVNANLIREAADVYERRGILRTEE</sequence>
<dbReference type="InterPro" id="IPR003207">
    <property type="entry name" value="Ppandiol/glycerol_DeHydtase_su"/>
</dbReference>
<dbReference type="RefSeq" id="WP_206708453.1">
    <property type="nucleotide sequence ID" value="NZ_CP059066.1"/>
</dbReference>
<dbReference type="EC" id="4.2.1.28" evidence="1"/>
<dbReference type="Proteomes" id="UP000662904">
    <property type="component" value="Chromosome"/>
</dbReference>
<accession>A0A8A0RIW2</accession>
<dbReference type="KEGG" id="kme:H0A61_00545"/>
<dbReference type="SUPFAM" id="SSF47148">
    <property type="entry name" value="Diol dehydratase, gamma subunit"/>
    <property type="match status" value="1"/>
</dbReference>
<dbReference type="PIRSF" id="PIRSF018505">
    <property type="entry name" value="Prpndl_dhdrts_sm"/>
    <property type="match status" value="1"/>
</dbReference>
<evidence type="ECO:0000313" key="2">
    <source>
        <dbReference type="Proteomes" id="UP000662904"/>
    </source>
</evidence>
<dbReference type="Pfam" id="PF02287">
    <property type="entry name" value="Dehydratase_SU"/>
    <property type="match status" value="1"/>
</dbReference>
<protein>
    <submittedName>
        <fullName evidence="1">Propanediol dehydratase small subunit</fullName>
        <ecNumber evidence="1">4.2.1.28</ecNumber>
    </submittedName>
</protein>
<keyword evidence="1" id="KW-0456">Lyase</keyword>
<dbReference type="Gene3D" id="1.10.1510.20">
    <property type="entry name" value="Propanediol/glycerol dehydratase, small subunit"/>
    <property type="match status" value="1"/>
</dbReference>
<dbReference type="AlphaFoldDB" id="A0A8A0RIW2"/>
<organism evidence="1 2">
    <name type="scientific">Koleobacter methoxysyntrophicus</name>
    <dbReference type="NCBI Taxonomy" id="2751313"/>
    <lineage>
        <taxon>Bacteria</taxon>
        <taxon>Bacillati</taxon>
        <taxon>Bacillota</taxon>
        <taxon>Clostridia</taxon>
        <taxon>Koleobacterales</taxon>
        <taxon>Koleobacteraceae</taxon>
        <taxon>Koleobacter</taxon>
    </lineage>
</organism>
<proteinExistence type="predicted"/>
<name>A0A8A0RIW2_9FIRM</name>
<keyword evidence="2" id="KW-1185">Reference proteome</keyword>
<dbReference type="GO" id="GO:0050215">
    <property type="term" value="F:propanediol dehydratase activity"/>
    <property type="evidence" value="ECO:0007669"/>
    <property type="project" value="UniProtKB-EC"/>
</dbReference>
<gene>
    <name evidence="1" type="primary">pduE</name>
    <name evidence="1" type="ORF">H0A61_00545</name>
</gene>
<reference evidence="1" key="1">
    <citation type="submission" date="2020-07" db="EMBL/GenBank/DDBJ databases">
        <title>Koleobacter methoxysyntrophicus gen. nov., sp. nov., a novel anaerobic bacterium isolated from deep subsurface oil field and proposal of Koleobacterales ord. nov. in the phylum Firmicutes.</title>
        <authorList>
            <person name="Sakamoto S."/>
            <person name="Tamaki H."/>
        </authorList>
    </citation>
    <scope>NUCLEOTIDE SEQUENCE</scope>
    <source>
        <strain evidence="1">NRmbB1</strain>
    </source>
</reference>
<dbReference type="NCBIfam" id="NF011972">
    <property type="entry name" value="PRK15443.1-3"/>
    <property type="match status" value="1"/>
</dbReference>
<dbReference type="EMBL" id="CP059066">
    <property type="protein sequence ID" value="QSQ08225.1"/>
    <property type="molecule type" value="Genomic_DNA"/>
</dbReference>
<evidence type="ECO:0000313" key="1">
    <source>
        <dbReference type="EMBL" id="QSQ08225.1"/>
    </source>
</evidence>
<dbReference type="InterPro" id="IPR036091">
    <property type="entry name" value="Prodiol/glycerol_DeHase__sf_su"/>
</dbReference>